<dbReference type="AlphaFoldDB" id="A0A9P7E0T3"/>
<evidence type="ECO:0000313" key="2">
    <source>
        <dbReference type="EMBL" id="KAG1808227.1"/>
    </source>
</evidence>
<accession>A0A9P7E0T3</accession>
<dbReference type="RefSeq" id="XP_041188511.1">
    <property type="nucleotide sequence ID" value="XM_041340935.1"/>
</dbReference>
<name>A0A9P7E0T3_9AGAM</name>
<reference evidence="2" key="1">
    <citation type="journal article" date="2020" name="New Phytol.">
        <title>Comparative genomics reveals dynamic genome evolution in host specialist ectomycorrhizal fungi.</title>
        <authorList>
            <person name="Lofgren L.A."/>
            <person name="Nguyen N.H."/>
            <person name="Vilgalys R."/>
            <person name="Ruytinx J."/>
            <person name="Liao H.L."/>
            <person name="Branco S."/>
            <person name="Kuo A."/>
            <person name="LaButti K."/>
            <person name="Lipzen A."/>
            <person name="Andreopoulos W."/>
            <person name="Pangilinan J."/>
            <person name="Riley R."/>
            <person name="Hundley H."/>
            <person name="Na H."/>
            <person name="Barry K."/>
            <person name="Grigoriev I.V."/>
            <person name="Stajich J.E."/>
            <person name="Kennedy P.G."/>
        </authorList>
    </citation>
    <scope>NUCLEOTIDE SEQUENCE</scope>
    <source>
        <strain evidence="2">MN1</strain>
    </source>
</reference>
<dbReference type="EMBL" id="JABBWG010000039">
    <property type="protein sequence ID" value="KAG1808227.1"/>
    <property type="molecule type" value="Genomic_DNA"/>
</dbReference>
<sequence>MALSSSAMMGYTAEYFLGYLPILQTTQKNAANRVLIATIRDKGICPCPRCLLTKSYFWHIGLIADMSARVLRVQQYLGDKITIACDAIYNLGLPIKGAAVECLLKEFSLVPTFNAFADRLGFLGFNFFPMLIVDLLHEFKLGVFKSIFKHLIRLLYAINPETITVLNECFRSILSFGRGAIQHFPSSVSDVRHSAAWHFEDILQCTIPAFKGLFPAQHDNVVCLLLFQLAEWHALAKLQLHTDDSLARLDQALEGLGKQLRKFQQFTCLAFQTVELPHEVAAHQRRHEANLKSTNGGTRSLGAHPRTFNLSTYKLHALGDYVGSIRLFGTTDSYMTQIGELSHCLIKMLYQNTNKQDVSKQLAKQERRCTRIHRQRQSTAPLQDIHTSDLLIEAHHFMSNTSNFLNLAHYLSEHEGDPAIKVSQAKCLQINYTIYDVHRDQDTLKPGYGGVVMTLSREHDGDTHPFWYAQVLGAFTIQVLHVGPDVHNHSPQSMEFLWVRWFGVVPCYHWSIREGHLPKVGFIPDSPSAFGFLDPSVVLRACHLIPALLMAAWMLFFGMAQLLCDHSENRIPPPPPPPPHLLVPLIPSCHPPPPPSSSSSSSSPSSPSHPPPPPLVTLIPLLSPSPSSPSRPPHPPLIPLSSPSPSSLLLFFFLLPLLTFSSPSSPSHPPLVTLPLLC</sequence>
<evidence type="ECO:0000313" key="3">
    <source>
        <dbReference type="Proteomes" id="UP000807769"/>
    </source>
</evidence>
<comment type="caution">
    <text evidence="2">The sequence shown here is derived from an EMBL/GenBank/DDBJ whole genome shotgun (WGS) entry which is preliminary data.</text>
</comment>
<gene>
    <name evidence="2" type="ORF">BJ212DRAFT_1485167</name>
</gene>
<proteinExistence type="predicted"/>
<feature type="region of interest" description="Disordered" evidence="1">
    <location>
        <begin position="591"/>
        <end position="612"/>
    </location>
</feature>
<protein>
    <submittedName>
        <fullName evidence="2">Uncharacterized protein</fullName>
    </submittedName>
</protein>
<dbReference type="GeneID" id="64634951"/>
<evidence type="ECO:0000256" key="1">
    <source>
        <dbReference type="SAM" id="MobiDB-lite"/>
    </source>
</evidence>
<keyword evidence="3" id="KW-1185">Reference proteome</keyword>
<feature type="compositionally biased region" description="Low complexity" evidence="1">
    <location>
        <begin position="597"/>
        <end position="606"/>
    </location>
</feature>
<dbReference type="Proteomes" id="UP000807769">
    <property type="component" value="Unassembled WGS sequence"/>
</dbReference>
<dbReference type="OrthoDB" id="3267098at2759"/>
<organism evidence="2 3">
    <name type="scientific">Suillus subaureus</name>
    <dbReference type="NCBI Taxonomy" id="48587"/>
    <lineage>
        <taxon>Eukaryota</taxon>
        <taxon>Fungi</taxon>
        <taxon>Dikarya</taxon>
        <taxon>Basidiomycota</taxon>
        <taxon>Agaricomycotina</taxon>
        <taxon>Agaricomycetes</taxon>
        <taxon>Agaricomycetidae</taxon>
        <taxon>Boletales</taxon>
        <taxon>Suillineae</taxon>
        <taxon>Suillaceae</taxon>
        <taxon>Suillus</taxon>
    </lineage>
</organism>